<dbReference type="RefSeq" id="WP_108028132.1">
    <property type="nucleotide sequence ID" value="NZ_QAYC01000013.1"/>
</dbReference>
<evidence type="ECO:0000259" key="1">
    <source>
        <dbReference type="Pfam" id="PF19905"/>
    </source>
</evidence>
<dbReference type="EMBL" id="QAYC01000013">
    <property type="protein sequence ID" value="PTW45681.1"/>
    <property type="molecule type" value="Genomic_DNA"/>
</dbReference>
<dbReference type="InterPro" id="IPR045958">
    <property type="entry name" value="DUF6378"/>
</dbReference>
<accession>A0A8E2VHG3</accession>
<organism evidence="2 3">
    <name type="scientific">Rhodovulum kholense</name>
    <dbReference type="NCBI Taxonomy" id="453584"/>
    <lineage>
        <taxon>Bacteria</taxon>
        <taxon>Pseudomonadati</taxon>
        <taxon>Pseudomonadota</taxon>
        <taxon>Alphaproteobacteria</taxon>
        <taxon>Rhodobacterales</taxon>
        <taxon>Paracoccaceae</taxon>
        <taxon>Rhodovulum</taxon>
    </lineage>
</organism>
<feature type="domain" description="DUF6378" evidence="1">
    <location>
        <begin position="6"/>
        <end position="85"/>
    </location>
</feature>
<dbReference type="AlphaFoldDB" id="A0A8E2VHG3"/>
<protein>
    <recommendedName>
        <fullName evidence="1">DUF6378 domain-containing protein</fullName>
    </recommendedName>
</protein>
<dbReference type="OrthoDB" id="7596392at2"/>
<keyword evidence="3" id="KW-1185">Reference proteome</keyword>
<sequence length="91" mass="9475">MDRSALLQAARQAVVVDRAATHGRLTDTFGAIARLWSARLGVEITPDQVAILLIDLKTARAWTNPGHADSWIDMAGYAACGGELAGGGADG</sequence>
<proteinExistence type="predicted"/>
<dbReference type="Pfam" id="PF19905">
    <property type="entry name" value="DUF6378"/>
    <property type="match status" value="1"/>
</dbReference>
<comment type="caution">
    <text evidence="2">The sequence shown here is derived from an EMBL/GenBank/DDBJ whole genome shotgun (WGS) entry which is preliminary data.</text>
</comment>
<name>A0A8E2VHG3_9RHOB</name>
<dbReference type="Proteomes" id="UP000244037">
    <property type="component" value="Unassembled WGS sequence"/>
</dbReference>
<gene>
    <name evidence="2" type="ORF">C8N38_11382</name>
</gene>
<evidence type="ECO:0000313" key="3">
    <source>
        <dbReference type="Proteomes" id="UP000244037"/>
    </source>
</evidence>
<reference evidence="2 3" key="1">
    <citation type="submission" date="2018-04" db="EMBL/GenBank/DDBJ databases">
        <title>Genomic Encyclopedia of Archaeal and Bacterial Type Strains, Phase II (KMG-II): from individual species to whole genera.</title>
        <authorList>
            <person name="Goeker M."/>
        </authorList>
    </citation>
    <scope>NUCLEOTIDE SEQUENCE [LARGE SCALE GENOMIC DNA]</scope>
    <source>
        <strain evidence="2 3">DSM 19783</strain>
    </source>
</reference>
<evidence type="ECO:0000313" key="2">
    <source>
        <dbReference type="EMBL" id="PTW45681.1"/>
    </source>
</evidence>